<evidence type="ECO:0000256" key="1">
    <source>
        <dbReference type="SAM" id="MobiDB-lite"/>
    </source>
</evidence>
<evidence type="ECO:0000313" key="3">
    <source>
        <dbReference type="EMBL" id="SFB14997.1"/>
    </source>
</evidence>
<feature type="transmembrane region" description="Helical" evidence="2">
    <location>
        <begin position="390"/>
        <end position="409"/>
    </location>
</feature>
<dbReference type="Pfam" id="PF19814">
    <property type="entry name" value="DUF6297"/>
    <property type="match status" value="1"/>
</dbReference>
<protein>
    <recommendedName>
        <fullName evidence="5">ABC-2 type transport system permease protein</fullName>
    </recommendedName>
</protein>
<dbReference type="InterPro" id="IPR046264">
    <property type="entry name" value="DUF6297"/>
</dbReference>
<dbReference type="EMBL" id="FOKA01000008">
    <property type="protein sequence ID" value="SFB14997.1"/>
    <property type="molecule type" value="Genomic_DNA"/>
</dbReference>
<dbReference type="RefSeq" id="WP_175499476.1">
    <property type="nucleotide sequence ID" value="NZ_BONM01000001.1"/>
</dbReference>
<feature type="transmembrane region" description="Helical" evidence="2">
    <location>
        <begin position="226"/>
        <end position="243"/>
    </location>
</feature>
<feature type="transmembrane region" description="Helical" evidence="2">
    <location>
        <begin position="77"/>
        <end position="98"/>
    </location>
</feature>
<keyword evidence="2" id="KW-0472">Membrane</keyword>
<organism evidence="3 4">
    <name type="scientific">Cellulomonas marina</name>
    <dbReference type="NCBI Taxonomy" id="988821"/>
    <lineage>
        <taxon>Bacteria</taxon>
        <taxon>Bacillati</taxon>
        <taxon>Actinomycetota</taxon>
        <taxon>Actinomycetes</taxon>
        <taxon>Micrococcales</taxon>
        <taxon>Cellulomonadaceae</taxon>
        <taxon>Cellulomonas</taxon>
    </lineage>
</organism>
<accession>A0A1I0YPW8</accession>
<dbReference type="STRING" id="988821.SAMN05421867_10871"/>
<name>A0A1I0YPW8_9CELL</name>
<reference evidence="4" key="1">
    <citation type="submission" date="2016-10" db="EMBL/GenBank/DDBJ databases">
        <authorList>
            <person name="Varghese N."/>
            <person name="Submissions S."/>
        </authorList>
    </citation>
    <scope>NUCLEOTIDE SEQUENCE [LARGE SCALE GENOMIC DNA]</scope>
    <source>
        <strain evidence="4">CGMCC 4.6945</strain>
    </source>
</reference>
<sequence length="549" mass="54416">MSAGPVVHPGPPGAVPTARDVRRYTTRAGNARGGASFGELLGDVYYAVVLTAIAVGMALGVAGALRTGLPPVTAAPVAGLSLPALVVAVVVALGGALVQLAGRLGPVGVGGAEAAWWLPLPVDRRGLLRPAARRPPVLAALVGGVVVGVLDAGLASASRDRLLRTVPAAALAAAALVLAAALAQTAGASRRLIARTGEVVVAAVPVAALVAALAGARVAAVPTPPWAAVGALGALVVVLALVVDGRLDRVPGRALRESGSLTTQAVGALVSLDSRELGRVLTEGAARPRRRRWVPFATVRGPASALVTADLVVLRRSPRHLVQLAVSACVPFLVTLVPGLAGPAAVLLALFGAGLVATSATAEGARRAEMVPVLDRLLPLPATTVRRLRMVVPAVAMLPWTLVAFAAVGRWTGEPVGWLALAVAATPVWAAAAVRGAYRPSPDWGAPLVSTPAGAVPTGVAAVVARGPDVVVLGLLPVAVTLLVGEVHTLALTAQATAAVVAVAVASSTDTRTLLERLSDAAEPAGGGSGPAGSPGAAPGGPALTGRVR</sequence>
<feature type="transmembrane region" description="Helical" evidence="2">
    <location>
        <begin position="321"/>
        <end position="338"/>
    </location>
</feature>
<keyword evidence="2" id="KW-0812">Transmembrane</keyword>
<gene>
    <name evidence="3" type="ORF">SAMN05421867_10871</name>
</gene>
<feature type="transmembrane region" description="Helical" evidence="2">
    <location>
        <begin position="166"/>
        <end position="187"/>
    </location>
</feature>
<keyword evidence="4" id="KW-1185">Reference proteome</keyword>
<feature type="region of interest" description="Disordered" evidence="1">
    <location>
        <begin position="521"/>
        <end position="549"/>
    </location>
</feature>
<keyword evidence="2" id="KW-1133">Transmembrane helix</keyword>
<dbReference type="AlphaFoldDB" id="A0A1I0YPW8"/>
<feature type="transmembrane region" description="Helical" evidence="2">
    <location>
        <begin position="44"/>
        <end position="65"/>
    </location>
</feature>
<evidence type="ECO:0000256" key="2">
    <source>
        <dbReference type="SAM" id="Phobius"/>
    </source>
</evidence>
<proteinExistence type="predicted"/>
<evidence type="ECO:0008006" key="5">
    <source>
        <dbReference type="Google" id="ProtNLM"/>
    </source>
</evidence>
<evidence type="ECO:0000313" key="4">
    <source>
        <dbReference type="Proteomes" id="UP000199012"/>
    </source>
</evidence>
<dbReference type="Proteomes" id="UP000199012">
    <property type="component" value="Unassembled WGS sequence"/>
</dbReference>
<feature type="transmembrane region" description="Helical" evidence="2">
    <location>
        <begin position="415"/>
        <end position="434"/>
    </location>
</feature>
<feature type="transmembrane region" description="Helical" evidence="2">
    <location>
        <begin position="199"/>
        <end position="220"/>
    </location>
</feature>